<reference evidence="7 8" key="1">
    <citation type="journal article" date="2014" name="Nat. Genet.">
        <title>Genome and transcriptome of the porcine whipworm Trichuris suis.</title>
        <authorList>
            <person name="Jex A.R."/>
            <person name="Nejsum P."/>
            <person name="Schwarz E.M."/>
            <person name="Hu L."/>
            <person name="Young N.D."/>
            <person name="Hall R.S."/>
            <person name="Korhonen P.K."/>
            <person name="Liao S."/>
            <person name="Thamsborg S."/>
            <person name="Xia J."/>
            <person name="Xu P."/>
            <person name="Wang S."/>
            <person name="Scheerlinck J.P."/>
            <person name="Hofmann A."/>
            <person name="Sternberg P.W."/>
            <person name="Wang J."/>
            <person name="Gasser R.B."/>
        </authorList>
    </citation>
    <scope>NUCLEOTIDE SEQUENCE [LARGE SCALE GENOMIC DNA]</scope>
    <source>
        <strain evidence="7">DCEP-RM93M</strain>
    </source>
</reference>
<dbReference type="InterPro" id="IPR041577">
    <property type="entry name" value="RT_RNaseH_2"/>
</dbReference>
<dbReference type="EMBL" id="KL363279">
    <property type="protein sequence ID" value="KFD49043.1"/>
    <property type="molecule type" value="Genomic_DNA"/>
</dbReference>
<dbReference type="InterPro" id="IPR000477">
    <property type="entry name" value="RT_dom"/>
</dbReference>
<dbReference type="GO" id="GO:0016779">
    <property type="term" value="F:nucleotidyltransferase activity"/>
    <property type="evidence" value="ECO:0007669"/>
    <property type="project" value="UniProtKB-KW"/>
</dbReference>
<evidence type="ECO:0000313" key="7">
    <source>
        <dbReference type="EMBL" id="KFD49043.1"/>
    </source>
</evidence>
<dbReference type="PANTHER" id="PTHR37984">
    <property type="entry name" value="PROTEIN CBG26694"/>
    <property type="match status" value="1"/>
</dbReference>
<keyword evidence="4" id="KW-0255">Endonuclease</keyword>
<keyword evidence="4" id="KW-0378">Hydrolase</keyword>
<keyword evidence="5" id="KW-0511">Multifunctional enzyme</keyword>
<name>A0A085LVP7_9BILA</name>
<dbReference type="InterPro" id="IPR021109">
    <property type="entry name" value="Peptidase_aspartic_dom_sf"/>
</dbReference>
<accession>A0A085LVP7</accession>
<dbReference type="CDD" id="cd01647">
    <property type="entry name" value="RT_LTR"/>
    <property type="match status" value="2"/>
</dbReference>
<dbReference type="SUPFAM" id="SSF50630">
    <property type="entry name" value="Acid proteases"/>
    <property type="match status" value="1"/>
</dbReference>
<proteinExistence type="predicted"/>
<protein>
    <recommendedName>
        <fullName evidence="6">Reverse transcriptase domain-containing protein</fullName>
    </recommendedName>
</protein>
<keyword evidence="3" id="KW-0540">Nuclease</keyword>
<evidence type="ECO:0000256" key="3">
    <source>
        <dbReference type="ARBA" id="ARBA00022722"/>
    </source>
</evidence>
<dbReference type="InterPro" id="IPR043128">
    <property type="entry name" value="Rev_trsase/Diguanyl_cyclase"/>
</dbReference>
<dbReference type="InterPro" id="IPR050951">
    <property type="entry name" value="Retrovirus_Pol_polyprotein"/>
</dbReference>
<dbReference type="Gene3D" id="3.10.10.10">
    <property type="entry name" value="HIV Type 1 Reverse Transcriptase, subunit A, domain 1"/>
    <property type="match status" value="2"/>
</dbReference>
<keyword evidence="1" id="KW-0808">Transferase</keyword>
<dbReference type="SUPFAM" id="SSF56672">
    <property type="entry name" value="DNA/RNA polymerases"/>
    <property type="match status" value="2"/>
</dbReference>
<evidence type="ECO:0000256" key="2">
    <source>
        <dbReference type="ARBA" id="ARBA00022695"/>
    </source>
</evidence>
<feature type="domain" description="Reverse transcriptase" evidence="6">
    <location>
        <begin position="511"/>
        <end position="689"/>
    </location>
</feature>
<dbReference type="GO" id="GO:0004519">
    <property type="term" value="F:endonuclease activity"/>
    <property type="evidence" value="ECO:0007669"/>
    <property type="project" value="UniProtKB-KW"/>
</dbReference>
<evidence type="ECO:0000256" key="1">
    <source>
        <dbReference type="ARBA" id="ARBA00022679"/>
    </source>
</evidence>
<evidence type="ECO:0000259" key="6">
    <source>
        <dbReference type="PROSITE" id="PS50878"/>
    </source>
</evidence>
<gene>
    <name evidence="7" type="ORF">M513_10091</name>
</gene>
<dbReference type="Pfam" id="PF00078">
    <property type="entry name" value="RVT_1"/>
    <property type="match status" value="2"/>
</dbReference>
<sequence length="840" mass="92394">MVGLRGWRQLGSPPCSPTNQKLRAYGGITVPLRGQVNVRVILGEQARQLTLLVTDLEQGSNLMGLDWLDAFGLRLSPYDSTCLVEEEQVGAAIKDIALKHEAVFQPGMGACTLFKAHLVLKPGAQPKMFKPRPLPFALMDAVKAEIQRLSDQGIWKPVPTSQWAAPIVVVKKASGGIRICGDFKVTVNPQLEVNQFPIPRLEELLVKLQHGRHFSKIDLADAYLQIELDEESKKLMVVNTPFGLFQYQRLPFGVASAPAIFQQLMAQLTSDVPGCAAYLDDIIVTGKDVAEHVQNLETLFARLKAAGLRCKLEKCSFFSPSVEYVGHIISAGGIRPSEKGVQAIKQLPRPRNVDTGATSSMVGLRGWRQLGSPPCSPTNQKLRAYGGITVPLRGQVNVRVILGEQARQLTLLVTDLEQGSNLMGLDWLDAFGLRLSPYDSTCLVEEEQVGAAIKDIALKHEAVFQPGMGACTLCKAHLVLKPGAQPKMFKPRPLPFALMDAVKAEIQRLSDQGIWKPVPTSQWAAPIVVVKKASGGIRICGDFKVTVNPQLEVNQFPIPRLEELLVKLQHGRHFSKIDLADAYLQIELDEESKKLMVVNTPFGLFQYQRLPFGVASAPAIFQQLMAQLTSDVPGCAAYLDDIIVTGKDVAEHVQNLETLFARLKAAGLRCKLEKCSFFSPSVEYVGHIISAGGIRPSEKGVQAIKQLPRPRNVHELRVFLGKVNYYAKFLKNFADDCALLNALRKKNASFIWMDEHQLAFERLKGKIAQATVLAHFREDLPLVLATDASQYGIGAVLLHRYADGTEKPIAHASKTLTISSNLEVLNIFRSEQPASSVFLA</sequence>
<evidence type="ECO:0000256" key="4">
    <source>
        <dbReference type="ARBA" id="ARBA00022759"/>
    </source>
</evidence>
<organism evidence="7 8">
    <name type="scientific">Trichuris suis</name>
    <name type="common">pig whipworm</name>
    <dbReference type="NCBI Taxonomy" id="68888"/>
    <lineage>
        <taxon>Eukaryota</taxon>
        <taxon>Metazoa</taxon>
        <taxon>Ecdysozoa</taxon>
        <taxon>Nematoda</taxon>
        <taxon>Enoplea</taxon>
        <taxon>Dorylaimia</taxon>
        <taxon>Trichinellida</taxon>
        <taxon>Trichuridae</taxon>
        <taxon>Trichuris</taxon>
    </lineage>
</organism>
<dbReference type="FunFam" id="3.30.70.270:FF:000063">
    <property type="entry name" value="Zinc knuckle domaincontaining protein"/>
    <property type="match status" value="1"/>
</dbReference>
<evidence type="ECO:0000256" key="5">
    <source>
        <dbReference type="ARBA" id="ARBA00023268"/>
    </source>
</evidence>
<dbReference type="Gene3D" id="2.40.70.10">
    <property type="entry name" value="Acid Proteases"/>
    <property type="match status" value="1"/>
</dbReference>
<dbReference type="PROSITE" id="PS50878">
    <property type="entry name" value="RT_POL"/>
    <property type="match status" value="2"/>
</dbReference>
<dbReference type="AlphaFoldDB" id="A0A085LVP7"/>
<dbReference type="Pfam" id="PF17919">
    <property type="entry name" value="RT_RNaseH_2"/>
    <property type="match status" value="1"/>
</dbReference>
<dbReference type="Gene3D" id="3.30.70.270">
    <property type="match status" value="3"/>
</dbReference>
<keyword evidence="8" id="KW-1185">Reference proteome</keyword>
<evidence type="ECO:0000313" key="8">
    <source>
        <dbReference type="Proteomes" id="UP000030764"/>
    </source>
</evidence>
<feature type="domain" description="Reverse transcriptase" evidence="6">
    <location>
        <begin position="151"/>
        <end position="329"/>
    </location>
</feature>
<dbReference type="PANTHER" id="PTHR37984:SF5">
    <property type="entry name" value="PROTEIN NYNRIN-LIKE"/>
    <property type="match status" value="1"/>
</dbReference>
<keyword evidence="2" id="KW-0548">Nucleotidyltransferase</keyword>
<dbReference type="Proteomes" id="UP000030764">
    <property type="component" value="Unassembled WGS sequence"/>
</dbReference>
<dbReference type="InterPro" id="IPR043502">
    <property type="entry name" value="DNA/RNA_pol_sf"/>
</dbReference>